<reference evidence="5" key="2">
    <citation type="submission" date="2021-08" db="EMBL/GenBank/DDBJ databases">
        <authorList>
            <person name="Tani A."/>
            <person name="Ola A."/>
            <person name="Ogura Y."/>
            <person name="Katsura K."/>
            <person name="Hayashi T."/>
        </authorList>
    </citation>
    <scope>NUCLEOTIDE SEQUENCE</scope>
    <source>
        <strain evidence="5">KCTC 52305</strain>
    </source>
</reference>
<keyword evidence="3" id="KW-0804">Transcription</keyword>
<dbReference type="InterPro" id="IPR050204">
    <property type="entry name" value="AraC_XylS_family_regulators"/>
</dbReference>
<evidence type="ECO:0000313" key="6">
    <source>
        <dbReference type="Proteomes" id="UP001055167"/>
    </source>
</evidence>
<keyword evidence="6" id="KW-1185">Reference proteome</keyword>
<dbReference type="Proteomes" id="UP001055167">
    <property type="component" value="Unassembled WGS sequence"/>
</dbReference>
<gene>
    <name evidence="5" type="primary">rhaR_1</name>
    <name evidence="5" type="ORF">OPKNFCMD_0732</name>
</gene>
<dbReference type="InterPro" id="IPR009057">
    <property type="entry name" value="Homeodomain-like_sf"/>
</dbReference>
<dbReference type="InterPro" id="IPR018062">
    <property type="entry name" value="HTH_AraC-typ_CS"/>
</dbReference>
<dbReference type="SUPFAM" id="SSF46689">
    <property type="entry name" value="Homeodomain-like"/>
    <property type="match status" value="2"/>
</dbReference>
<dbReference type="PROSITE" id="PS00041">
    <property type="entry name" value="HTH_ARAC_FAMILY_1"/>
    <property type="match status" value="1"/>
</dbReference>
<keyword evidence="1" id="KW-0805">Transcription regulation</keyword>
<evidence type="ECO:0000256" key="3">
    <source>
        <dbReference type="ARBA" id="ARBA00023163"/>
    </source>
</evidence>
<evidence type="ECO:0000259" key="4">
    <source>
        <dbReference type="PROSITE" id="PS01124"/>
    </source>
</evidence>
<name>A0ABQ4QRU8_9HYPH</name>
<sequence length="306" mass="33750">MTETDATTLTTMQTRDISSWPKNVALARSTGRGWRNIHAQHVAVEPWTGTLDPVGNPCLGYCVNHPAQLRRRIGQGGPTETSTLRPRQFHLIPAHDASEWQRRGRSEMLAMHLHQGLIDDTARQMWSSAATRVELDVPLGTSDPLLEQLALAILDIMREAPDPASALYVDELVHAMVVRLVRTYTADGRSSRAGTDAELPERADLGRVRDLVEARLADDLSLASIAGEIGVSPRSLSRAFHQHWGTTVHQYVLSRRLERAKTMLGATDLTITSIALDTGFSSQSHLATAFRKLTGLTPKEFRQGGR</sequence>
<dbReference type="Gene3D" id="1.10.10.60">
    <property type="entry name" value="Homeodomain-like"/>
    <property type="match status" value="1"/>
</dbReference>
<dbReference type="PANTHER" id="PTHR46796:SF6">
    <property type="entry name" value="ARAC SUBFAMILY"/>
    <property type="match status" value="1"/>
</dbReference>
<protein>
    <submittedName>
        <fullName evidence="5">HTH-type transcriptional activator RhaR</fullName>
    </submittedName>
</protein>
<comment type="caution">
    <text evidence="5">The sequence shown here is derived from an EMBL/GenBank/DDBJ whole genome shotgun (WGS) entry which is preliminary data.</text>
</comment>
<reference evidence="5" key="1">
    <citation type="journal article" date="2021" name="Front. Microbiol.">
        <title>Comprehensive Comparative Genomics and Phenotyping of Methylobacterium Species.</title>
        <authorList>
            <person name="Alessa O."/>
            <person name="Ogura Y."/>
            <person name="Fujitani Y."/>
            <person name="Takami H."/>
            <person name="Hayashi T."/>
            <person name="Sahin N."/>
            <person name="Tani A."/>
        </authorList>
    </citation>
    <scope>NUCLEOTIDE SEQUENCE</scope>
    <source>
        <strain evidence="5">KCTC 52305</strain>
    </source>
</reference>
<evidence type="ECO:0000313" key="5">
    <source>
        <dbReference type="EMBL" id="GJD48018.1"/>
    </source>
</evidence>
<dbReference type="InterPro" id="IPR020449">
    <property type="entry name" value="Tscrpt_reg_AraC-type_HTH"/>
</dbReference>
<accession>A0ABQ4QRU8</accession>
<dbReference type="SMART" id="SM00342">
    <property type="entry name" value="HTH_ARAC"/>
    <property type="match status" value="1"/>
</dbReference>
<organism evidence="5 6">
    <name type="scientific">Methylobacterium crusticola</name>
    <dbReference type="NCBI Taxonomy" id="1697972"/>
    <lineage>
        <taxon>Bacteria</taxon>
        <taxon>Pseudomonadati</taxon>
        <taxon>Pseudomonadota</taxon>
        <taxon>Alphaproteobacteria</taxon>
        <taxon>Hyphomicrobiales</taxon>
        <taxon>Methylobacteriaceae</taxon>
        <taxon>Methylobacterium</taxon>
    </lineage>
</organism>
<dbReference type="PROSITE" id="PS01124">
    <property type="entry name" value="HTH_ARAC_FAMILY_2"/>
    <property type="match status" value="1"/>
</dbReference>
<keyword evidence="2" id="KW-0238">DNA-binding</keyword>
<proteinExistence type="predicted"/>
<feature type="domain" description="HTH araC/xylS-type" evidence="4">
    <location>
        <begin position="206"/>
        <end position="304"/>
    </location>
</feature>
<dbReference type="Pfam" id="PF12833">
    <property type="entry name" value="HTH_18"/>
    <property type="match status" value="1"/>
</dbReference>
<dbReference type="PRINTS" id="PR00032">
    <property type="entry name" value="HTHARAC"/>
</dbReference>
<dbReference type="InterPro" id="IPR018060">
    <property type="entry name" value="HTH_AraC"/>
</dbReference>
<evidence type="ECO:0000256" key="2">
    <source>
        <dbReference type="ARBA" id="ARBA00023125"/>
    </source>
</evidence>
<evidence type="ECO:0000256" key="1">
    <source>
        <dbReference type="ARBA" id="ARBA00023015"/>
    </source>
</evidence>
<dbReference type="EMBL" id="BPQH01000002">
    <property type="protein sequence ID" value="GJD48018.1"/>
    <property type="molecule type" value="Genomic_DNA"/>
</dbReference>
<dbReference type="PANTHER" id="PTHR46796">
    <property type="entry name" value="HTH-TYPE TRANSCRIPTIONAL ACTIVATOR RHAS-RELATED"/>
    <property type="match status" value="1"/>
</dbReference>
<dbReference type="RefSeq" id="WP_238312831.1">
    <property type="nucleotide sequence ID" value="NZ_BPQH01000002.1"/>
</dbReference>